<dbReference type="HOGENOM" id="CLU_3328975_0_0_6"/>
<evidence type="ECO:0000313" key="1">
    <source>
        <dbReference type="EMBL" id="AEW59409.1"/>
    </source>
</evidence>
<sequence>MSWFSADLDVFSHGSGKIRKPAEMGQIEKFIDLRRQIL</sequence>
<dbReference type="STRING" id="1125630.KPHS_07110"/>
<dbReference type="GeneID" id="11845701"/>
<gene>
    <name evidence="1" type="ordered locus">KPHS_07110</name>
</gene>
<keyword evidence="2" id="KW-1185">Reference proteome</keyword>
<proteinExistence type="predicted"/>
<dbReference type="RefSeq" id="WP_004221162.1">
    <property type="nucleotide sequence ID" value="NC_016845.1"/>
</dbReference>
<dbReference type="EMBL" id="CP003200">
    <property type="protein sequence ID" value="AEW59409.1"/>
    <property type="molecule type" value="Genomic_DNA"/>
</dbReference>
<dbReference type="RefSeq" id="YP_005225011.1">
    <property type="nucleotide sequence ID" value="NC_016845.1"/>
</dbReference>
<dbReference type="AlphaFoldDB" id="A0A0H3GRE8"/>
<organism evidence="1 2">
    <name type="scientific">Klebsiella pneumoniae subsp. pneumoniae (strain HS11286)</name>
    <dbReference type="NCBI Taxonomy" id="1125630"/>
    <lineage>
        <taxon>Bacteria</taxon>
        <taxon>Pseudomonadati</taxon>
        <taxon>Pseudomonadota</taxon>
        <taxon>Gammaproteobacteria</taxon>
        <taxon>Enterobacterales</taxon>
        <taxon>Enterobacteriaceae</taxon>
        <taxon>Klebsiella/Raoultella group</taxon>
        <taxon>Klebsiella</taxon>
        <taxon>Klebsiella pneumoniae complex</taxon>
    </lineage>
</organism>
<dbReference type="KEGG" id="kpm:KPHS_07110"/>
<accession>A0A0H3GRE8</accession>
<dbReference type="PATRIC" id="fig|1125630.4.peg.691"/>
<dbReference type="Proteomes" id="UP000007841">
    <property type="component" value="Chromosome"/>
</dbReference>
<protein>
    <submittedName>
        <fullName evidence="1">Uncharacterized protein</fullName>
    </submittedName>
</protein>
<evidence type="ECO:0000313" key="2">
    <source>
        <dbReference type="Proteomes" id="UP000007841"/>
    </source>
</evidence>
<reference evidence="1 2" key="1">
    <citation type="journal article" date="2012" name="J. Bacteriol.">
        <title>Complete genome sequence of Klebsiella pneumoniae subsp. pneumoniae HS11286, a multidrug-resistant strain isolated from human sputum.</title>
        <authorList>
            <person name="Liu P."/>
            <person name="Li P."/>
            <person name="Jiang X."/>
            <person name="Bi D."/>
            <person name="Xie Y."/>
            <person name="Tai C."/>
            <person name="Deng Z."/>
            <person name="Rajakumar K."/>
            <person name="Ou H.Y."/>
        </authorList>
    </citation>
    <scope>NUCLEOTIDE SEQUENCE [LARGE SCALE GENOMIC DNA]</scope>
    <source>
        <strain evidence="1 2">HS11286</strain>
    </source>
</reference>
<name>A0A0H3GRE8_KLEPH</name>